<keyword evidence="3" id="KW-0804">Transcription</keyword>
<gene>
    <name evidence="7" type="ORF">JOE66_000342</name>
</gene>
<dbReference type="InterPro" id="IPR029016">
    <property type="entry name" value="GAF-like_dom_sf"/>
</dbReference>
<dbReference type="PROSITE" id="PS51078">
    <property type="entry name" value="ICLR_ED"/>
    <property type="match status" value="1"/>
</dbReference>
<dbReference type="InterPro" id="IPR036388">
    <property type="entry name" value="WH-like_DNA-bd_sf"/>
</dbReference>
<dbReference type="Gene3D" id="3.30.450.40">
    <property type="match status" value="1"/>
</dbReference>
<dbReference type="Pfam" id="PF01614">
    <property type="entry name" value="IclR_C"/>
    <property type="match status" value="1"/>
</dbReference>
<dbReference type="InterPro" id="IPR014757">
    <property type="entry name" value="Tscrpt_reg_IclR_C"/>
</dbReference>
<evidence type="ECO:0000256" key="1">
    <source>
        <dbReference type="ARBA" id="ARBA00023015"/>
    </source>
</evidence>
<dbReference type="SMART" id="SM00346">
    <property type="entry name" value="HTH_ICLR"/>
    <property type="match status" value="1"/>
</dbReference>
<sequence>MSIVKPEPPREQPGPRMPAVRNCIAVLRLLGTSTRLVSAGALARSLSMPRSSMYQLLQVLVDEGLVVHVADVAGFALGDGIFELGSSYSRRSSLENLAQPLLVRLARTVGESATLSILQGSEIVYLAKEQPRRPVSLVSDPGVHLPAHLTASGRAMLAALPRPEVLAWFSDADTFGTRGGRGPHSLRELRALLAEDALRGWSVEADTVTDGITCIAAAAFDRTDRPVAAVTASFPTRRGEGRRDEIAREVVRAADELTRRMHGPVPDRQHTTGFPVPSWAARTS</sequence>
<dbReference type="SUPFAM" id="SSF55781">
    <property type="entry name" value="GAF domain-like"/>
    <property type="match status" value="1"/>
</dbReference>
<keyword evidence="8" id="KW-1185">Reference proteome</keyword>
<dbReference type="SUPFAM" id="SSF46785">
    <property type="entry name" value="Winged helix' DNA-binding domain"/>
    <property type="match status" value="1"/>
</dbReference>
<feature type="domain" description="IclR-ED" evidence="6">
    <location>
        <begin position="80"/>
        <end position="263"/>
    </location>
</feature>
<dbReference type="Proteomes" id="UP000776164">
    <property type="component" value="Unassembled WGS sequence"/>
</dbReference>
<dbReference type="PROSITE" id="PS51077">
    <property type="entry name" value="HTH_ICLR"/>
    <property type="match status" value="1"/>
</dbReference>
<dbReference type="Pfam" id="PF09339">
    <property type="entry name" value="HTH_IclR"/>
    <property type="match status" value="1"/>
</dbReference>
<dbReference type="GO" id="GO:0003677">
    <property type="term" value="F:DNA binding"/>
    <property type="evidence" value="ECO:0007669"/>
    <property type="project" value="UniProtKB-KW"/>
</dbReference>
<dbReference type="InterPro" id="IPR005471">
    <property type="entry name" value="Tscrpt_reg_IclR_N"/>
</dbReference>
<evidence type="ECO:0000256" key="3">
    <source>
        <dbReference type="ARBA" id="ARBA00023163"/>
    </source>
</evidence>
<organism evidence="7 8">
    <name type="scientific">Subtercola frigoramans</name>
    <dbReference type="NCBI Taxonomy" id="120298"/>
    <lineage>
        <taxon>Bacteria</taxon>
        <taxon>Bacillati</taxon>
        <taxon>Actinomycetota</taxon>
        <taxon>Actinomycetes</taxon>
        <taxon>Micrococcales</taxon>
        <taxon>Microbacteriaceae</taxon>
        <taxon>Subtercola</taxon>
    </lineage>
</organism>
<accession>A0ABS2L0W4</accession>
<dbReference type="InterPro" id="IPR050707">
    <property type="entry name" value="HTH_MetabolicPath_Reg"/>
</dbReference>
<dbReference type="RefSeq" id="WP_205106420.1">
    <property type="nucleotide sequence ID" value="NZ_BAAAHT010000018.1"/>
</dbReference>
<feature type="region of interest" description="Disordered" evidence="4">
    <location>
        <begin position="262"/>
        <end position="284"/>
    </location>
</feature>
<dbReference type="EMBL" id="JAFBBU010000001">
    <property type="protein sequence ID" value="MBM7470708.1"/>
    <property type="molecule type" value="Genomic_DNA"/>
</dbReference>
<dbReference type="PANTHER" id="PTHR30136">
    <property type="entry name" value="HELIX-TURN-HELIX TRANSCRIPTIONAL REGULATOR, ICLR FAMILY"/>
    <property type="match status" value="1"/>
</dbReference>
<proteinExistence type="predicted"/>
<evidence type="ECO:0000256" key="4">
    <source>
        <dbReference type="SAM" id="MobiDB-lite"/>
    </source>
</evidence>
<keyword evidence="1" id="KW-0805">Transcription regulation</keyword>
<feature type="domain" description="HTH iclR-type" evidence="5">
    <location>
        <begin position="17"/>
        <end position="79"/>
    </location>
</feature>
<evidence type="ECO:0000259" key="5">
    <source>
        <dbReference type="PROSITE" id="PS51077"/>
    </source>
</evidence>
<evidence type="ECO:0000256" key="2">
    <source>
        <dbReference type="ARBA" id="ARBA00023125"/>
    </source>
</evidence>
<dbReference type="PANTHER" id="PTHR30136:SF2">
    <property type="entry name" value="TRANSCRIPTIONAL REGULATOR ICLR"/>
    <property type="match status" value="1"/>
</dbReference>
<name>A0ABS2L0W4_9MICO</name>
<dbReference type="Gene3D" id="1.10.10.10">
    <property type="entry name" value="Winged helix-like DNA-binding domain superfamily/Winged helix DNA-binding domain"/>
    <property type="match status" value="1"/>
</dbReference>
<comment type="caution">
    <text evidence="7">The sequence shown here is derived from an EMBL/GenBank/DDBJ whole genome shotgun (WGS) entry which is preliminary data.</text>
</comment>
<keyword evidence="2 7" id="KW-0238">DNA-binding</keyword>
<evidence type="ECO:0000313" key="7">
    <source>
        <dbReference type="EMBL" id="MBM7470708.1"/>
    </source>
</evidence>
<protein>
    <submittedName>
        <fullName evidence="7">DNA-binding IclR family transcriptional regulator</fullName>
    </submittedName>
</protein>
<dbReference type="InterPro" id="IPR036390">
    <property type="entry name" value="WH_DNA-bd_sf"/>
</dbReference>
<reference evidence="7 8" key="1">
    <citation type="submission" date="2021-01" db="EMBL/GenBank/DDBJ databases">
        <title>Sequencing the genomes of 1000 actinobacteria strains.</title>
        <authorList>
            <person name="Klenk H.-P."/>
        </authorList>
    </citation>
    <scope>NUCLEOTIDE SEQUENCE [LARGE SCALE GENOMIC DNA]</scope>
    <source>
        <strain evidence="7 8">DSM 13057</strain>
    </source>
</reference>
<evidence type="ECO:0000313" key="8">
    <source>
        <dbReference type="Proteomes" id="UP000776164"/>
    </source>
</evidence>
<evidence type="ECO:0000259" key="6">
    <source>
        <dbReference type="PROSITE" id="PS51078"/>
    </source>
</evidence>